<dbReference type="Proteomes" id="UP000184016">
    <property type="component" value="Unassembled WGS sequence"/>
</dbReference>
<organism evidence="2 3">
    <name type="scientific">Alicyclobacillus tolerans</name>
    <dbReference type="NCBI Taxonomy" id="90970"/>
    <lineage>
        <taxon>Bacteria</taxon>
        <taxon>Bacillati</taxon>
        <taxon>Bacillota</taxon>
        <taxon>Bacilli</taxon>
        <taxon>Bacillales</taxon>
        <taxon>Alicyclobacillaceae</taxon>
        <taxon>Alicyclobacillus</taxon>
    </lineage>
</organism>
<dbReference type="RefSeq" id="WP_072873806.1">
    <property type="nucleotide sequence ID" value="NZ_FRAF01000009.1"/>
</dbReference>
<keyword evidence="3" id="KW-1185">Reference proteome</keyword>
<dbReference type="PROSITE" id="PS51746">
    <property type="entry name" value="PPM_2"/>
    <property type="match status" value="1"/>
</dbReference>
<dbReference type="SMART" id="SM00332">
    <property type="entry name" value="PP2Cc"/>
    <property type="match status" value="1"/>
</dbReference>
<dbReference type="Gene3D" id="3.60.40.10">
    <property type="entry name" value="PPM-type phosphatase domain"/>
    <property type="match status" value="1"/>
</dbReference>
<dbReference type="NCBIfam" id="NF033484">
    <property type="entry name" value="Stp1_PP2C_phos"/>
    <property type="match status" value="1"/>
</dbReference>
<dbReference type="InterPro" id="IPR001932">
    <property type="entry name" value="PPM-type_phosphatase-like_dom"/>
</dbReference>
<dbReference type="SUPFAM" id="SSF81606">
    <property type="entry name" value="PP2C-like"/>
    <property type="match status" value="1"/>
</dbReference>
<dbReference type="InterPro" id="IPR015655">
    <property type="entry name" value="PP2C"/>
</dbReference>
<dbReference type="CDD" id="cd00143">
    <property type="entry name" value="PP2Cc"/>
    <property type="match status" value="1"/>
</dbReference>
<dbReference type="AlphaFoldDB" id="A0A1M6Q8Y1"/>
<evidence type="ECO:0000259" key="1">
    <source>
        <dbReference type="PROSITE" id="PS51746"/>
    </source>
</evidence>
<dbReference type="PANTHER" id="PTHR47992">
    <property type="entry name" value="PROTEIN PHOSPHATASE"/>
    <property type="match status" value="1"/>
</dbReference>
<dbReference type="InterPro" id="IPR036457">
    <property type="entry name" value="PPM-type-like_dom_sf"/>
</dbReference>
<dbReference type="GO" id="GO:0004722">
    <property type="term" value="F:protein serine/threonine phosphatase activity"/>
    <property type="evidence" value="ECO:0007669"/>
    <property type="project" value="InterPro"/>
</dbReference>
<gene>
    <name evidence="2" type="ORF">SAMN05443507_10987</name>
</gene>
<dbReference type="SMART" id="SM00331">
    <property type="entry name" value="PP2C_SIG"/>
    <property type="match status" value="1"/>
</dbReference>
<proteinExistence type="predicted"/>
<protein>
    <submittedName>
        <fullName evidence="2">Protein phosphatase</fullName>
    </submittedName>
</protein>
<evidence type="ECO:0000313" key="2">
    <source>
        <dbReference type="EMBL" id="SHK16543.1"/>
    </source>
</evidence>
<accession>A0A1M6Q8Y1</accession>
<dbReference type="OrthoDB" id="9801841at2"/>
<dbReference type="STRING" id="1830138.SAMN05443507_10987"/>
<feature type="domain" description="PPM-type phosphatase" evidence="1">
    <location>
        <begin position="2"/>
        <end position="246"/>
    </location>
</feature>
<sequence>MLFAAKSHIGLVRPMNQDNYVVLPQLFPRQACVVADGMGGPSAGEIASQIAIEKVSEYLLEHQTEDMDAEELLREAVHVANQHIYLTGKNNPAYFGMGTTIVCALLHPQSLHIAHVGDSRAYLYHAGILEQITADHSLVAELVRRGQLTEDEAKHHPQRHLVTRSLGAEEHHYPDVRTLSWATGDTLLLCTDGLFNLVEENELLQAMEEASKLLDSKDLDDIATQLIQTALSRGGSDNITLVLAVNRKGGERP</sequence>
<evidence type="ECO:0000313" key="3">
    <source>
        <dbReference type="Proteomes" id="UP000184016"/>
    </source>
</evidence>
<dbReference type="EMBL" id="FRAF01000009">
    <property type="protein sequence ID" value="SHK16543.1"/>
    <property type="molecule type" value="Genomic_DNA"/>
</dbReference>
<name>A0A1M6Q8Y1_9BACL</name>
<dbReference type="Pfam" id="PF13672">
    <property type="entry name" value="PP2C_2"/>
    <property type="match status" value="1"/>
</dbReference>
<reference evidence="3" key="1">
    <citation type="submission" date="2016-11" db="EMBL/GenBank/DDBJ databases">
        <authorList>
            <person name="Varghese N."/>
            <person name="Submissions S."/>
        </authorList>
    </citation>
    <scope>NUCLEOTIDE SEQUENCE [LARGE SCALE GENOMIC DNA]</scope>
    <source>
        <strain evidence="3">USBA-503</strain>
    </source>
</reference>